<evidence type="ECO:0000256" key="2">
    <source>
        <dbReference type="ARBA" id="ARBA00023110"/>
    </source>
</evidence>
<keyword evidence="5" id="KW-0812">Transmembrane</keyword>
<dbReference type="SUPFAM" id="SSF50891">
    <property type="entry name" value="Cyclophilin-like"/>
    <property type="match status" value="1"/>
</dbReference>
<dbReference type="eggNOG" id="ENOG502RH58">
    <property type="taxonomic scope" value="Eukaryota"/>
</dbReference>
<dbReference type="RefSeq" id="XP_001746217.1">
    <property type="nucleotide sequence ID" value="XM_001746165.1"/>
</dbReference>
<evidence type="ECO:0000256" key="5">
    <source>
        <dbReference type="SAM" id="Phobius"/>
    </source>
</evidence>
<feature type="transmembrane region" description="Helical" evidence="5">
    <location>
        <begin position="31"/>
        <end position="48"/>
    </location>
</feature>
<dbReference type="AlphaFoldDB" id="A9V084"/>
<evidence type="ECO:0000313" key="7">
    <source>
        <dbReference type="Proteomes" id="UP000001357"/>
    </source>
</evidence>
<evidence type="ECO:0000256" key="1">
    <source>
        <dbReference type="ARBA" id="ARBA00013194"/>
    </source>
</evidence>
<evidence type="ECO:0000313" key="6">
    <source>
        <dbReference type="EMBL" id="EDQ89112.1"/>
    </source>
</evidence>
<proteinExistence type="predicted"/>
<sequence length="237" mass="26354">MWTAVPVTDPGVASGKTTAKPVHTDGMVRRTPLIFGLALLLISLVVFMRRSEDRVIHAPAPTVLEMEQLVPDEAAGCCHRHCTPIGSCPEQFILEFETTKGAFRARFTKAWAPLGVQRIWEMYKTALPRPRLVRSKLPAPLMVRPSNAWGTLLDAGPNTRTTQLFINYGNNAALDKQGFATLGEVIEGMDNVVQHINAEYREKPNQGLIQAKGNPYLKSTFPKLDYIVAARHIEEDH</sequence>
<dbReference type="GO" id="GO:0003755">
    <property type="term" value="F:peptidyl-prolyl cis-trans isomerase activity"/>
    <property type="evidence" value="ECO:0000318"/>
    <property type="project" value="GO_Central"/>
</dbReference>
<organism evidence="6 7">
    <name type="scientific">Monosiga brevicollis</name>
    <name type="common">Choanoflagellate</name>
    <dbReference type="NCBI Taxonomy" id="81824"/>
    <lineage>
        <taxon>Eukaryota</taxon>
        <taxon>Choanoflagellata</taxon>
        <taxon>Craspedida</taxon>
        <taxon>Salpingoecidae</taxon>
        <taxon>Monosiga</taxon>
    </lineage>
</organism>
<dbReference type="GeneID" id="5891391"/>
<dbReference type="Gene3D" id="2.40.100.10">
    <property type="entry name" value="Cyclophilin-like"/>
    <property type="match status" value="1"/>
</dbReference>
<keyword evidence="3" id="KW-0413">Isomerase</keyword>
<keyword evidence="7" id="KW-1185">Reference proteome</keyword>
<keyword evidence="5" id="KW-1133">Transmembrane helix</keyword>
<feature type="region of interest" description="Disordered" evidence="4">
    <location>
        <begin position="1"/>
        <end position="20"/>
    </location>
</feature>
<accession>A9V084</accession>
<dbReference type="EMBL" id="CH991552">
    <property type="protein sequence ID" value="EDQ89112.1"/>
    <property type="molecule type" value="Genomic_DNA"/>
</dbReference>
<dbReference type="InParanoid" id="A9V084"/>
<dbReference type="InterPro" id="IPR029000">
    <property type="entry name" value="Cyclophilin-like_dom_sf"/>
</dbReference>
<gene>
    <name evidence="6" type="ORF">MONBRDRAFT_8504</name>
</gene>
<keyword evidence="2" id="KW-0697">Rotamase</keyword>
<dbReference type="STRING" id="81824.A9V084"/>
<evidence type="ECO:0000256" key="4">
    <source>
        <dbReference type="SAM" id="MobiDB-lite"/>
    </source>
</evidence>
<protein>
    <recommendedName>
        <fullName evidence="1">peptidylprolyl isomerase</fullName>
        <ecNumber evidence="1">5.2.1.8</ecNumber>
    </recommendedName>
</protein>
<dbReference type="InterPro" id="IPR044665">
    <property type="entry name" value="E_coli_cyclophilin_A-like"/>
</dbReference>
<evidence type="ECO:0000256" key="3">
    <source>
        <dbReference type="ARBA" id="ARBA00023235"/>
    </source>
</evidence>
<dbReference type="EC" id="5.2.1.8" evidence="1"/>
<reference evidence="6 7" key="1">
    <citation type="journal article" date="2008" name="Nature">
        <title>The genome of the choanoflagellate Monosiga brevicollis and the origin of metazoans.</title>
        <authorList>
            <consortium name="JGI Sequencing"/>
            <person name="King N."/>
            <person name="Westbrook M.J."/>
            <person name="Young S.L."/>
            <person name="Kuo A."/>
            <person name="Abedin M."/>
            <person name="Chapman J."/>
            <person name="Fairclough S."/>
            <person name="Hellsten U."/>
            <person name="Isogai Y."/>
            <person name="Letunic I."/>
            <person name="Marr M."/>
            <person name="Pincus D."/>
            <person name="Putnam N."/>
            <person name="Rokas A."/>
            <person name="Wright K.J."/>
            <person name="Zuzow R."/>
            <person name="Dirks W."/>
            <person name="Good M."/>
            <person name="Goodstein D."/>
            <person name="Lemons D."/>
            <person name="Li W."/>
            <person name="Lyons J.B."/>
            <person name="Morris A."/>
            <person name="Nichols S."/>
            <person name="Richter D.J."/>
            <person name="Salamov A."/>
            <person name="Bork P."/>
            <person name="Lim W.A."/>
            <person name="Manning G."/>
            <person name="Miller W.T."/>
            <person name="McGinnis W."/>
            <person name="Shapiro H."/>
            <person name="Tjian R."/>
            <person name="Grigoriev I.V."/>
            <person name="Rokhsar D."/>
        </authorList>
    </citation>
    <scope>NUCLEOTIDE SEQUENCE [LARGE SCALE GENOMIC DNA]</scope>
    <source>
        <strain evidence="7">MX1 / ATCC 50154</strain>
    </source>
</reference>
<name>A9V084_MONBE</name>
<dbReference type="KEGG" id="mbr:MONBRDRAFT_8504"/>
<keyword evidence="5" id="KW-0472">Membrane</keyword>
<dbReference type="PANTHER" id="PTHR43246">
    <property type="entry name" value="PEPTIDYL-PROLYL CIS-TRANS ISOMERASE CYP38, CHLOROPLASTIC"/>
    <property type="match status" value="1"/>
</dbReference>
<dbReference type="Proteomes" id="UP000001357">
    <property type="component" value="Unassembled WGS sequence"/>
</dbReference>